<dbReference type="Proteomes" id="UP000295163">
    <property type="component" value="Unassembled WGS sequence"/>
</dbReference>
<keyword evidence="2" id="KW-1133">Transmembrane helix</keyword>
<evidence type="ECO:0000313" key="3">
    <source>
        <dbReference type="EMBL" id="TDL39093.1"/>
    </source>
</evidence>
<dbReference type="AlphaFoldDB" id="A0A4R5Y3S7"/>
<reference evidence="3 4" key="1">
    <citation type="submission" date="2019-03" db="EMBL/GenBank/DDBJ databases">
        <title>Genome Sequencing and Assembly of Various Microbes Isolated from Partially Reclaimed Soil and Acid Mine Drainage (AMD) Site.</title>
        <authorList>
            <person name="Steinbock B."/>
            <person name="Bechtold R."/>
            <person name="Sevigny J.L."/>
            <person name="Thomas D."/>
            <person name="Cuthill L.R."/>
            <person name="Aveiro Johannsen E.J."/>
            <person name="Thomas K."/>
            <person name="Ghosh A."/>
        </authorList>
    </citation>
    <scope>NUCLEOTIDE SEQUENCE [LARGE SCALE GENOMIC DNA]</scope>
    <source>
        <strain evidence="3 4">S-A3</strain>
    </source>
</reference>
<feature type="transmembrane region" description="Helical" evidence="2">
    <location>
        <begin position="12"/>
        <end position="33"/>
    </location>
</feature>
<name>A0A4R5Y3S7_KOCRO</name>
<dbReference type="RefSeq" id="WP_133411426.1">
    <property type="nucleotide sequence ID" value="NZ_SMZT01000009.1"/>
</dbReference>
<dbReference type="Pfam" id="PF03334">
    <property type="entry name" value="PhaG_MnhG_YufB"/>
    <property type="match status" value="1"/>
</dbReference>
<feature type="transmembrane region" description="Helical" evidence="2">
    <location>
        <begin position="45"/>
        <end position="65"/>
    </location>
</feature>
<evidence type="ECO:0000256" key="1">
    <source>
        <dbReference type="ARBA" id="ARBA00008404"/>
    </source>
</evidence>
<protein>
    <submittedName>
        <fullName evidence="3">Monovalent cation/H(+) antiporter subunit G</fullName>
    </submittedName>
</protein>
<dbReference type="GO" id="GO:0015385">
    <property type="term" value="F:sodium:proton antiporter activity"/>
    <property type="evidence" value="ECO:0007669"/>
    <property type="project" value="TreeGrafter"/>
</dbReference>
<comment type="similarity">
    <text evidence="1">Belongs to the CPA3 antiporters (TC 2.A.63) subunit G family.</text>
</comment>
<dbReference type="InterPro" id="IPR005133">
    <property type="entry name" value="PhaG_MnhG_YufB"/>
</dbReference>
<comment type="caution">
    <text evidence="3">The sequence shown here is derived from an EMBL/GenBank/DDBJ whole genome shotgun (WGS) entry which is preliminary data.</text>
</comment>
<organism evidence="3 4">
    <name type="scientific">Kocuria rosea</name>
    <name type="common">Deinococcus erythromyxa</name>
    <name type="synonym">Micrococcus rubens</name>
    <dbReference type="NCBI Taxonomy" id="1275"/>
    <lineage>
        <taxon>Bacteria</taxon>
        <taxon>Bacillati</taxon>
        <taxon>Actinomycetota</taxon>
        <taxon>Actinomycetes</taxon>
        <taxon>Micrococcales</taxon>
        <taxon>Micrococcaceae</taxon>
        <taxon>Kocuria</taxon>
    </lineage>
</organism>
<feature type="transmembrane region" description="Helical" evidence="2">
    <location>
        <begin position="71"/>
        <end position="89"/>
    </location>
</feature>
<gene>
    <name evidence="3" type="ORF">E2R59_16215</name>
</gene>
<evidence type="ECO:0000256" key="2">
    <source>
        <dbReference type="SAM" id="Phobius"/>
    </source>
</evidence>
<dbReference type="EMBL" id="SMZT01000009">
    <property type="protein sequence ID" value="TDL39093.1"/>
    <property type="molecule type" value="Genomic_DNA"/>
</dbReference>
<dbReference type="PANTHER" id="PTHR34703:SF1">
    <property type="entry name" value="ANTIPORTER SUBUNIT MNHG2-RELATED"/>
    <property type="match status" value="1"/>
</dbReference>
<keyword evidence="2" id="KW-0812">Transmembrane</keyword>
<dbReference type="PANTHER" id="PTHR34703">
    <property type="entry name" value="ANTIPORTER SUBUNIT MNHG2-RELATED"/>
    <property type="match status" value="1"/>
</dbReference>
<evidence type="ECO:0000313" key="4">
    <source>
        <dbReference type="Proteomes" id="UP000295163"/>
    </source>
</evidence>
<keyword evidence="2" id="KW-0472">Membrane</keyword>
<proteinExistence type="inferred from homology"/>
<sequence>MTADLALELLSTVLVVAGTAFFTIGTLGLLRLPDLRTRLHALTKADNLGLGLVIAGLAVQAGSVGAAAKLLVIWSLAMLASPVVASLLARREGLRPAEEAVDE</sequence>
<dbReference type="GeneID" id="64348967"/>
<accession>A0A4R5Y3S7</accession>